<dbReference type="AlphaFoldDB" id="A0A917L6X1"/>
<comment type="cofactor">
    <cofactor evidence="1 6 7">
        <name>pyridoxal 5'-phosphate</name>
        <dbReference type="ChEBI" id="CHEBI:597326"/>
    </cofactor>
</comment>
<dbReference type="PRINTS" id="PR00800">
    <property type="entry name" value="YHDCRBOXLASE"/>
</dbReference>
<dbReference type="Gene3D" id="3.40.640.10">
    <property type="entry name" value="Type I PLP-dependent aspartate aminotransferase-like (Major domain)"/>
    <property type="match status" value="1"/>
</dbReference>
<evidence type="ECO:0000256" key="4">
    <source>
        <dbReference type="ARBA" id="ARBA00022898"/>
    </source>
</evidence>
<dbReference type="SUPFAM" id="SSF53383">
    <property type="entry name" value="PLP-dependent transferases"/>
    <property type="match status" value="1"/>
</dbReference>
<dbReference type="InterPro" id="IPR010977">
    <property type="entry name" value="Aromatic_deC"/>
</dbReference>
<dbReference type="GO" id="GO:0006520">
    <property type="term" value="P:amino acid metabolic process"/>
    <property type="evidence" value="ECO:0007669"/>
    <property type="project" value="InterPro"/>
</dbReference>
<dbReference type="InterPro" id="IPR002129">
    <property type="entry name" value="PyrdxlP-dep_de-COase"/>
</dbReference>
<dbReference type="Gene3D" id="3.90.1150.10">
    <property type="entry name" value="Aspartate Aminotransferase, domain 1"/>
    <property type="match status" value="1"/>
</dbReference>
<evidence type="ECO:0000256" key="5">
    <source>
        <dbReference type="ARBA" id="ARBA00023239"/>
    </source>
</evidence>
<feature type="modified residue" description="N6-(pyridoxal phosphate)lysine" evidence="6">
    <location>
        <position position="311"/>
    </location>
</feature>
<evidence type="ECO:0000256" key="6">
    <source>
        <dbReference type="PIRSR" id="PIRSR602129-50"/>
    </source>
</evidence>
<dbReference type="PROSITE" id="PS00392">
    <property type="entry name" value="DDC_GAD_HDC_YDC"/>
    <property type="match status" value="1"/>
</dbReference>
<evidence type="ECO:0000256" key="2">
    <source>
        <dbReference type="ARBA" id="ARBA00009533"/>
    </source>
</evidence>
<dbReference type="Pfam" id="PF00282">
    <property type="entry name" value="Pyridoxal_deC"/>
    <property type="match status" value="1"/>
</dbReference>
<dbReference type="GO" id="GO:0030170">
    <property type="term" value="F:pyridoxal phosphate binding"/>
    <property type="evidence" value="ECO:0007669"/>
    <property type="project" value="InterPro"/>
</dbReference>
<evidence type="ECO:0000256" key="1">
    <source>
        <dbReference type="ARBA" id="ARBA00001933"/>
    </source>
</evidence>
<evidence type="ECO:0000313" key="9">
    <source>
        <dbReference type="Proteomes" id="UP000657574"/>
    </source>
</evidence>
<keyword evidence="4 6" id="KW-0663">Pyridoxal phosphate</keyword>
<evidence type="ECO:0000313" key="8">
    <source>
        <dbReference type="EMBL" id="GGJ48697.1"/>
    </source>
</evidence>
<proteinExistence type="inferred from homology"/>
<keyword evidence="3" id="KW-0210">Decarboxylase</keyword>
<comment type="similarity">
    <text evidence="2 7">Belongs to the group II decarboxylase family.</text>
</comment>
<dbReference type="RefSeq" id="WP_189315351.1">
    <property type="nucleotide sequence ID" value="NZ_BMQA01000035.1"/>
</dbReference>
<organism evidence="8 9">
    <name type="scientific">Streptomyces brasiliensis</name>
    <dbReference type="NCBI Taxonomy" id="1954"/>
    <lineage>
        <taxon>Bacteria</taxon>
        <taxon>Bacillati</taxon>
        <taxon>Actinomycetota</taxon>
        <taxon>Actinomycetes</taxon>
        <taxon>Kitasatosporales</taxon>
        <taxon>Streptomycetaceae</taxon>
        <taxon>Streptomyces</taxon>
    </lineage>
</organism>
<name>A0A917L6X1_9ACTN</name>
<dbReference type="PANTHER" id="PTHR11999:SF70">
    <property type="entry name" value="MIP05841P"/>
    <property type="match status" value="1"/>
</dbReference>
<dbReference type="GO" id="GO:0004058">
    <property type="term" value="F:aromatic-L-amino-acid decarboxylase activity"/>
    <property type="evidence" value="ECO:0007669"/>
    <property type="project" value="UniProtKB-ARBA"/>
</dbReference>
<comment type="caution">
    <text evidence="8">The sequence shown here is derived from an EMBL/GenBank/DDBJ whole genome shotgun (WGS) entry which is preliminary data.</text>
</comment>
<keyword evidence="5 7" id="KW-0456">Lyase</keyword>
<evidence type="ECO:0000256" key="7">
    <source>
        <dbReference type="RuleBase" id="RU000382"/>
    </source>
</evidence>
<keyword evidence="9" id="KW-1185">Reference proteome</keyword>
<dbReference type="Proteomes" id="UP000657574">
    <property type="component" value="Unassembled WGS sequence"/>
</dbReference>
<dbReference type="PANTHER" id="PTHR11999">
    <property type="entry name" value="GROUP II PYRIDOXAL-5-PHOSPHATE DECARBOXYLASE"/>
    <property type="match status" value="1"/>
</dbReference>
<dbReference type="EMBL" id="BMQA01000035">
    <property type="protein sequence ID" value="GGJ48697.1"/>
    <property type="molecule type" value="Genomic_DNA"/>
</dbReference>
<dbReference type="InterPro" id="IPR015424">
    <property type="entry name" value="PyrdxlP-dep_Trfase"/>
</dbReference>
<dbReference type="GO" id="GO:0019752">
    <property type="term" value="P:carboxylic acid metabolic process"/>
    <property type="evidence" value="ECO:0007669"/>
    <property type="project" value="InterPro"/>
</dbReference>
<evidence type="ECO:0000256" key="3">
    <source>
        <dbReference type="ARBA" id="ARBA00022793"/>
    </source>
</evidence>
<reference evidence="8" key="2">
    <citation type="submission" date="2020-09" db="EMBL/GenBank/DDBJ databases">
        <authorList>
            <person name="Sun Q."/>
            <person name="Ohkuma M."/>
        </authorList>
    </citation>
    <scope>NUCLEOTIDE SEQUENCE</scope>
    <source>
        <strain evidence="8">JCM 3086</strain>
    </source>
</reference>
<dbReference type="InterPro" id="IPR015422">
    <property type="entry name" value="PyrdxlP-dep_Trfase_small"/>
</dbReference>
<reference evidence="8" key="1">
    <citation type="journal article" date="2014" name="Int. J. Syst. Evol. Microbiol.">
        <title>Complete genome sequence of Corynebacterium casei LMG S-19264T (=DSM 44701T), isolated from a smear-ripened cheese.</title>
        <authorList>
            <consortium name="US DOE Joint Genome Institute (JGI-PGF)"/>
            <person name="Walter F."/>
            <person name="Albersmeier A."/>
            <person name="Kalinowski J."/>
            <person name="Ruckert C."/>
        </authorList>
    </citation>
    <scope>NUCLEOTIDE SEQUENCE</scope>
    <source>
        <strain evidence="8">JCM 3086</strain>
    </source>
</reference>
<dbReference type="InterPro" id="IPR015421">
    <property type="entry name" value="PyrdxlP-dep_Trfase_major"/>
</dbReference>
<protein>
    <submittedName>
        <fullName evidence="8">Amino acid decarboxylase</fullName>
    </submittedName>
</protein>
<accession>A0A917L6X1</accession>
<gene>
    <name evidence="8" type="ORF">GCM10010121_069840</name>
</gene>
<dbReference type="Gene3D" id="1.20.1340.10">
    <property type="entry name" value="dopa decarboxylase, N-terminal domain"/>
    <property type="match status" value="1"/>
</dbReference>
<dbReference type="InterPro" id="IPR021115">
    <property type="entry name" value="Pyridoxal-P_BS"/>
</dbReference>
<sequence length="493" mass="53403">MPTTYPEALMPNEPILGLDKDGRKTAGRLLAEFFDDYEHSIAERPLVPEVDREVLAGLLETPFPDKGIGVEGLFREINQKILPNSTAVAHPRFLAYVLGPPNGIAPYAEAIAATINQNCNFWQLSPAASVVERAVITWLSGLFGYGDQAGGILTGGGSIATLNALTVALHARRPGFREQGLQTAGSQLVVYTSVEAHRCVDKAAAILGIGLNNVRHIPTDDLYRMRVDILEETVRADRAAGLEPFCVVATPGTVTSGSIDPIADIADVCTRQDLWLHLDGAYGALFVLSEHKREAFEACVRADSIALDPHKLLFAPLEAGCLLVRDRTRLAQAYAFSSSYLTVEEDPLMVDYMDYGPQLSRSFKALKVWSALQAFGIDAFRAAMDQMLDLAQYMADLIEAAPDLELIAPVSLTAVCFRIKGATEADHTAVLAALIEEGTALLGPARLDGRHGMRACVTNHRTTRNDIELILDRLSDLARHHGGPVDDALEVAL</sequence>